<sequence>MSSTNSLDLIARLESLKPGLKSGDEDAQKEALMLSRMLGVSLNPPANTAVELAFGPFIAMGAKIAVDLHLFEYITAQETPISASELATLSGAEELLIIRVLRPLAATGFVTEVDSKSWIASPVSFAMASNEIASGHRMIWNLIVQAASKTPKYLKESGYKCPTEPHDGLVQYAFQTKLQCFDFISADPELLKDFTTFMGNTMGARNYWVDWYPVQKQILDGAESDGTLLVDVGGGKGHDLIQFHEKFPGNKLVLEEIPQVVENLRDSEQVFESVVYDFFTEQPLKNARVYFYHHILHDWADTKCLEILAGLKPAMKPGYSKLLLHEMIIPETKASGFHSMLDLTMMVFNAGMERTASQFTTLLEKAGFEVVKIWTPEGDHDADGIVEAMVRA</sequence>
<keyword evidence="8" id="KW-1185">Reference proteome</keyword>
<reference evidence="7" key="1">
    <citation type="submission" date="2021-07" db="EMBL/GenBank/DDBJ databases">
        <authorList>
            <person name="Durling M."/>
        </authorList>
    </citation>
    <scope>NUCLEOTIDE SEQUENCE</scope>
</reference>
<dbReference type="Gene3D" id="3.40.50.150">
    <property type="entry name" value="Vaccinia Virus protein VP39"/>
    <property type="match status" value="1"/>
</dbReference>
<keyword evidence="2" id="KW-0808">Transferase</keyword>
<keyword evidence="3" id="KW-0949">S-adenosyl-L-methionine</keyword>
<evidence type="ECO:0000259" key="6">
    <source>
        <dbReference type="Pfam" id="PF08100"/>
    </source>
</evidence>
<dbReference type="GO" id="GO:0046983">
    <property type="term" value="F:protein dimerization activity"/>
    <property type="evidence" value="ECO:0007669"/>
    <property type="project" value="InterPro"/>
</dbReference>
<feature type="domain" description="O-methyltransferase dimerisation" evidence="6">
    <location>
        <begin position="51"/>
        <end position="116"/>
    </location>
</feature>
<feature type="active site" description="Proton acceptor" evidence="4">
    <location>
        <position position="297"/>
    </location>
</feature>
<evidence type="ECO:0000259" key="5">
    <source>
        <dbReference type="Pfam" id="PF00891"/>
    </source>
</evidence>
<dbReference type="Pfam" id="PF08100">
    <property type="entry name" value="Dimerisation"/>
    <property type="match status" value="1"/>
</dbReference>
<dbReference type="OrthoDB" id="1535081at2759"/>
<evidence type="ECO:0000256" key="4">
    <source>
        <dbReference type="PIRSR" id="PIRSR005739-1"/>
    </source>
</evidence>
<keyword evidence="1" id="KW-0489">Methyltransferase</keyword>
<evidence type="ECO:0000313" key="7">
    <source>
        <dbReference type="EMBL" id="CAG8981319.1"/>
    </source>
</evidence>
<dbReference type="AlphaFoldDB" id="A0A9N9LU90"/>
<dbReference type="PROSITE" id="PS51683">
    <property type="entry name" value="SAM_OMT_II"/>
    <property type="match status" value="1"/>
</dbReference>
<dbReference type="InterPro" id="IPR012967">
    <property type="entry name" value="COMT_dimerisation"/>
</dbReference>
<dbReference type="EMBL" id="CAJVRM010000463">
    <property type="protein sequence ID" value="CAG8981319.1"/>
    <property type="molecule type" value="Genomic_DNA"/>
</dbReference>
<name>A0A9N9LU90_9HELO</name>
<dbReference type="GO" id="GO:0008171">
    <property type="term" value="F:O-methyltransferase activity"/>
    <property type="evidence" value="ECO:0007669"/>
    <property type="project" value="InterPro"/>
</dbReference>
<dbReference type="Proteomes" id="UP000701801">
    <property type="component" value="Unassembled WGS sequence"/>
</dbReference>
<comment type="caution">
    <text evidence="7">The sequence shown here is derived from an EMBL/GenBank/DDBJ whole genome shotgun (WGS) entry which is preliminary data.</text>
</comment>
<evidence type="ECO:0000256" key="1">
    <source>
        <dbReference type="ARBA" id="ARBA00022603"/>
    </source>
</evidence>
<proteinExistence type="predicted"/>
<dbReference type="PANTHER" id="PTHR43712:SF1">
    <property type="entry name" value="HYPOTHETICAL O-METHYLTRANSFERASE (EUROFUNG)-RELATED"/>
    <property type="match status" value="1"/>
</dbReference>
<protein>
    <recommendedName>
        <fullName evidence="9">O-methyltransferase domain-containing protein</fullName>
    </recommendedName>
</protein>
<dbReference type="InterPro" id="IPR016461">
    <property type="entry name" value="COMT-like"/>
</dbReference>
<evidence type="ECO:0000256" key="3">
    <source>
        <dbReference type="ARBA" id="ARBA00022691"/>
    </source>
</evidence>
<accession>A0A9N9LU90</accession>
<dbReference type="InterPro" id="IPR036390">
    <property type="entry name" value="WH_DNA-bd_sf"/>
</dbReference>
<dbReference type="GO" id="GO:0032259">
    <property type="term" value="P:methylation"/>
    <property type="evidence" value="ECO:0007669"/>
    <property type="project" value="UniProtKB-KW"/>
</dbReference>
<dbReference type="SUPFAM" id="SSF53335">
    <property type="entry name" value="S-adenosyl-L-methionine-dependent methyltransferases"/>
    <property type="match status" value="1"/>
</dbReference>
<dbReference type="InterPro" id="IPR001077">
    <property type="entry name" value="COMT_C"/>
</dbReference>
<evidence type="ECO:0008006" key="9">
    <source>
        <dbReference type="Google" id="ProtNLM"/>
    </source>
</evidence>
<organism evidence="7 8">
    <name type="scientific">Hymenoscyphus albidus</name>
    <dbReference type="NCBI Taxonomy" id="595503"/>
    <lineage>
        <taxon>Eukaryota</taxon>
        <taxon>Fungi</taxon>
        <taxon>Dikarya</taxon>
        <taxon>Ascomycota</taxon>
        <taxon>Pezizomycotina</taxon>
        <taxon>Leotiomycetes</taxon>
        <taxon>Helotiales</taxon>
        <taxon>Helotiaceae</taxon>
        <taxon>Hymenoscyphus</taxon>
    </lineage>
</organism>
<gene>
    <name evidence="7" type="ORF">HYALB_00005119</name>
</gene>
<dbReference type="InterPro" id="IPR036388">
    <property type="entry name" value="WH-like_DNA-bd_sf"/>
</dbReference>
<evidence type="ECO:0000313" key="8">
    <source>
        <dbReference type="Proteomes" id="UP000701801"/>
    </source>
</evidence>
<dbReference type="Pfam" id="PF00891">
    <property type="entry name" value="Methyltransf_2"/>
    <property type="match status" value="1"/>
</dbReference>
<evidence type="ECO:0000256" key="2">
    <source>
        <dbReference type="ARBA" id="ARBA00022679"/>
    </source>
</evidence>
<dbReference type="SUPFAM" id="SSF46785">
    <property type="entry name" value="Winged helix' DNA-binding domain"/>
    <property type="match status" value="1"/>
</dbReference>
<feature type="domain" description="O-methyltransferase C-terminal" evidence="5">
    <location>
        <begin position="227"/>
        <end position="369"/>
    </location>
</feature>
<dbReference type="Gene3D" id="1.10.10.10">
    <property type="entry name" value="Winged helix-like DNA-binding domain superfamily/Winged helix DNA-binding domain"/>
    <property type="match status" value="1"/>
</dbReference>
<dbReference type="InterPro" id="IPR029063">
    <property type="entry name" value="SAM-dependent_MTases_sf"/>
</dbReference>
<dbReference type="PIRSF" id="PIRSF005739">
    <property type="entry name" value="O-mtase"/>
    <property type="match status" value="1"/>
</dbReference>
<dbReference type="PANTHER" id="PTHR43712">
    <property type="entry name" value="PUTATIVE (AFU_ORTHOLOGUE AFUA_4G14580)-RELATED"/>
    <property type="match status" value="1"/>
</dbReference>